<evidence type="ECO:0000313" key="1">
    <source>
        <dbReference type="EMBL" id="JAH95339.1"/>
    </source>
</evidence>
<dbReference type="AlphaFoldDB" id="A0A0E9WYD4"/>
<accession>A0A0E9WYD4</accession>
<dbReference type="EMBL" id="GBXM01013238">
    <property type="protein sequence ID" value="JAH95339.1"/>
    <property type="molecule type" value="Transcribed_RNA"/>
</dbReference>
<reference evidence="1" key="2">
    <citation type="journal article" date="2015" name="Fish Shellfish Immunol.">
        <title>Early steps in the European eel (Anguilla anguilla)-Vibrio vulnificus interaction in the gills: Role of the RtxA13 toxin.</title>
        <authorList>
            <person name="Callol A."/>
            <person name="Pajuelo D."/>
            <person name="Ebbesson L."/>
            <person name="Teles M."/>
            <person name="MacKenzie S."/>
            <person name="Amaro C."/>
        </authorList>
    </citation>
    <scope>NUCLEOTIDE SEQUENCE</scope>
</reference>
<name>A0A0E9WYD4_ANGAN</name>
<organism evidence="1">
    <name type="scientific">Anguilla anguilla</name>
    <name type="common">European freshwater eel</name>
    <name type="synonym">Muraena anguilla</name>
    <dbReference type="NCBI Taxonomy" id="7936"/>
    <lineage>
        <taxon>Eukaryota</taxon>
        <taxon>Metazoa</taxon>
        <taxon>Chordata</taxon>
        <taxon>Craniata</taxon>
        <taxon>Vertebrata</taxon>
        <taxon>Euteleostomi</taxon>
        <taxon>Actinopterygii</taxon>
        <taxon>Neopterygii</taxon>
        <taxon>Teleostei</taxon>
        <taxon>Anguilliformes</taxon>
        <taxon>Anguillidae</taxon>
        <taxon>Anguilla</taxon>
    </lineage>
</organism>
<reference evidence="1" key="1">
    <citation type="submission" date="2014-11" db="EMBL/GenBank/DDBJ databases">
        <authorList>
            <person name="Amaro Gonzalez C."/>
        </authorList>
    </citation>
    <scope>NUCLEOTIDE SEQUENCE</scope>
</reference>
<protein>
    <submittedName>
        <fullName evidence="1">Uncharacterized protein</fullName>
    </submittedName>
</protein>
<sequence length="48" mass="5450">MSCLVKYVLHKTQVHCVLAFLEEIPAASLRWILAGISFFSSWIPSGIW</sequence>
<proteinExistence type="predicted"/>